<gene>
    <name evidence="3" type="ORF">UR53_C0001G0086</name>
</gene>
<evidence type="ECO:0000313" key="3">
    <source>
        <dbReference type="EMBL" id="KKP59586.1"/>
    </source>
</evidence>
<evidence type="ECO:0000313" key="4">
    <source>
        <dbReference type="Proteomes" id="UP000034927"/>
    </source>
</evidence>
<comment type="similarity">
    <text evidence="1">Belongs to the LacAB/RpiB family.</text>
</comment>
<organism evidence="3 4">
    <name type="scientific">Candidatus Magasanikbacteria bacterium GW2011_GWC2_34_16</name>
    <dbReference type="NCBI Taxonomy" id="1619045"/>
    <lineage>
        <taxon>Bacteria</taxon>
        <taxon>Candidatus Magasanikiibacteriota</taxon>
    </lineage>
</organism>
<dbReference type="PANTHER" id="PTHR30345:SF0">
    <property type="entry name" value="DNA DAMAGE-REPAIR_TOLERATION PROTEIN DRT102"/>
    <property type="match status" value="1"/>
</dbReference>
<dbReference type="PANTHER" id="PTHR30345">
    <property type="entry name" value="RIBOSE-5-PHOSPHATE ISOMERASE B"/>
    <property type="match status" value="1"/>
</dbReference>
<dbReference type="NCBIfam" id="TIGR00689">
    <property type="entry name" value="rpiB_lacA_lacB"/>
    <property type="match status" value="1"/>
</dbReference>
<dbReference type="Gene3D" id="3.40.1400.10">
    <property type="entry name" value="Sugar-phosphate isomerase, RpiB/LacA/LacB"/>
    <property type="match status" value="1"/>
</dbReference>
<dbReference type="NCBIfam" id="NF004051">
    <property type="entry name" value="PRK05571.1"/>
    <property type="match status" value="1"/>
</dbReference>
<keyword evidence="3" id="KW-0413">Isomerase</keyword>
<dbReference type="Proteomes" id="UP000034927">
    <property type="component" value="Unassembled WGS sequence"/>
</dbReference>
<feature type="active site" description="Proton donor" evidence="2">
    <location>
        <position position="98"/>
    </location>
</feature>
<dbReference type="InterPro" id="IPR003500">
    <property type="entry name" value="RpiB_LacA_LacB"/>
</dbReference>
<dbReference type="EMBL" id="LBPO01000001">
    <property type="protein sequence ID" value="KKP59586.1"/>
    <property type="molecule type" value="Genomic_DNA"/>
</dbReference>
<evidence type="ECO:0000256" key="2">
    <source>
        <dbReference type="PIRSR" id="PIRSR005384-1"/>
    </source>
</evidence>
<accession>A0A0G0B7B0</accession>
<protein>
    <submittedName>
        <fullName evidence="3">Sugar-phosphate isomerase, RpiB/LacA/LacB family</fullName>
    </submittedName>
</protein>
<feature type="active site" description="Proton acceptor" evidence="2">
    <location>
        <position position="65"/>
    </location>
</feature>
<name>A0A0G0B7B0_9BACT</name>
<proteinExistence type="inferred from homology"/>
<dbReference type="AlphaFoldDB" id="A0A0G0B7B0"/>
<dbReference type="InterPro" id="IPR036569">
    <property type="entry name" value="RpiB_LacA_LacB_sf"/>
</dbReference>
<sequence length="146" mass="16236">MLYIGSDYAGFDLKTKLVTYLKKQLKLKVEDLGAFEKTEDDFVDYAVPVAKAVAKNEANRGILICDSGHGMNIAANKIKGIRASIGYSIEGAELARTHDNVNILSLSSRALTPKHAAAIVKKFLETDFIPLERRIRRMKKIAKLEK</sequence>
<comment type="caution">
    <text evidence="3">The sequence shown here is derived from an EMBL/GenBank/DDBJ whole genome shotgun (WGS) entry which is preliminary data.</text>
</comment>
<dbReference type="GO" id="GO:0004751">
    <property type="term" value="F:ribose-5-phosphate isomerase activity"/>
    <property type="evidence" value="ECO:0007669"/>
    <property type="project" value="TreeGrafter"/>
</dbReference>
<evidence type="ECO:0000256" key="1">
    <source>
        <dbReference type="ARBA" id="ARBA00008754"/>
    </source>
</evidence>
<dbReference type="SUPFAM" id="SSF89623">
    <property type="entry name" value="Ribose/Galactose isomerase RpiB/AlsB"/>
    <property type="match status" value="1"/>
</dbReference>
<dbReference type="GO" id="GO:0009052">
    <property type="term" value="P:pentose-phosphate shunt, non-oxidative branch"/>
    <property type="evidence" value="ECO:0007669"/>
    <property type="project" value="TreeGrafter"/>
</dbReference>
<reference evidence="3 4" key="1">
    <citation type="journal article" date="2015" name="Nature">
        <title>rRNA introns, odd ribosomes, and small enigmatic genomes across a large radiation of phyla.</title>
        <authorList>
            <person name="Brown C.T."/>
            <person name="Hug L.A."/>
            <person name="Thomas B.C."/>
            <person name="Sharon I."/>
            <person name="Castelle C.J."/>
            <person name="Singh A."/>
            <person name="Wilkins M.J."/>
            <person name="Williams K.H."/>
            <person name="Banfield J.F."/>
        </authorList>
    </citation>
    <scope>NUCLEOTIDE SEQUENCE [LARGE SCALE GENOMIC DNA]</scope>
</reference>
<dbReference type="Pfam" id="PF02502">
    <property type="entry name" value="LacAB_rpiB"/>
    <property type="match status" value="1"/>
</dbReference>
<dbReference type="PIRSF" id="PIRSF005384">
    <property type="entry name" value="RpiB_LacA_B"/>
    <property type="match status" value="1"/>
</dbReference>
<dbReference type="GO" id="GO:0019316">
    <property type="term" value="P:D-allose catabolic process"/>
    <property type="evidence" value="ECO:0007669"/>
    <property type="project" value="TreeGrafter"/>
</dbReference>